<evidence type="ECO:0000256" key="1">
    <source>
        <dbReference type="SAM" id="SignalP"/>
    </source>
</evidence>
<dbReference type="NCBIfam" id="TIGR02739">
    <property type="entry name" value="TraF"/>
    <property type="match status" value="1"/>
</dbReference>
<organism evidence="2 3">
    <name type="scientific">Legionella fallonii LLAP-10</name>
    <dbReference type="NCBI Taxonomy" id="1212491"/>
    <lineage>
        <taxon>Bacteria</taxon>
        <taxon>Pseudomonadati</taxon>
        <taxon>Pseudomonadota</taxon>
        <taxon>Gammaproteobacteria</taxon>
        <taxon>Legionellales</taxon>
        <taxon>Legionellaceae</taxon>
        <taxon>Legionella</taxon>
    </lineage>
</organism>
<sequence length="262" mass="30182">MSRLLMLMVWGLFVTSLHADIVQEHAKGFHWYSVEEAPKPIKKIVQPRPAPVVKSPYERLMDKRQATLNKLAEALLSPSFDSTHEYMKAQMDYSKNNQQFVRYWQQVLLVHPELDSTLNFPTDNSAIAVRNDAQKVLINKVIQESSTRFGFILFYRGTSSISQKMVMHLMPFIKEYGFSMISVSTDGQLIDGLPNTKSISLETVQKQVALEAKYMPALYFVDLKSNKMSPVSYGFLSLEELKQRIFDVMTQFKRFSYEGVNE</sequence>
<keyword evidence="3" id="KW-1185">Reference proteome</keyword>
<dbReference type="EMBL" id="LN614828">
    <property type="protein sequence ID" value="CEG59331.1"/>
    <property type="molecule type" value="Genomic_DNA"/>
</dbReference>
<dbReference type="InterPro" id="IPR014110">
    <property type="entry name" value="TraF"/>
</dbReference>
<evidence type="ECO:0000313" key="2">
    <source>
        <dbReference type="EMBL" id="CEG59331.1"/>
    </source>
</evidence>
<protein>
    <submittedName>
        <fullName evidence="2">Putative F pilus assembly protein traF</fullName>
    </submittedName>
</protein>
<geneLocation type="plasmid" evidence="3">
    <name>LLAP10_pA</name>
</geneLocation>
<dbReference type="RefSeq" id="WP_045097904.1">
    <property type="nucleotide sequence ID" value="NZ_LN614828.1"/>
</dbReference>
<feature type="signal peptide" evidence="1">
    <location>
        <begin position="1"/>
        <end position="19"/>
    </location>
</feature>
<dbReference type="OrthoDB" id="5651797at2"/>
<proteinExistence type="predicted"/>
<dbReference type="HOGENOM" id="CLU_068456_0_0_6"/>
<dbReference type="InterPro" id="IPR039555">
    <property type="entry name" value="TraF/TrbB"/>
</dbReference>
<dbReference type="Proteomes" id="UP000032430">
    <property type="component" value="Plasmid II"/>
</dbReference>
<evidence type="ECO:0000313" key="3">
    <source>
        <dbReference type="Proteomes" id="UP000032430"/>
    </source>
</evidence>
<dbReference type="KEGG" id="lfa:LFA_pA0234"/>
<feature type="chain" id="PRO_5001935552" evidence="1">
    <location>
        <begin position="20"/>
        <end position="262"/>
    </location>
</feature>
<keyword evidence="2" id="KW-0614">Plasmid</keyword>
<dbReference type="Pfam" id="PF13728">
    <property type="entry name" value="TraF"/>
    <property type="match status" value="1"/>
</dbReference>
<reference evidence="3" key="1">
    <citation type="submission" date="2014-09" db="EMBL/GenBank/DDBJ databases">
        <authorList>
            <person name="Gomez-Valero L."/>
        </authorList>
    </citation>
    <scope>NUCLEOTIDE SEQUENCE [LARGE SCALE GENOMIC DNA]</scope>
    <source>
        <strain evidence="3">ATCC700992</strain>
        <plasmid evidence="3">LLAP10_pA</plasmid>
    </source>
</reference>
<name>A0A098GCZ5_9GAMM</name>
<gene>
    <name evidence="2" type="ORF">LFA_pA0234</name>
</gene>
<dbReference type="AlphaFoldDB" id="A0A098GCZ5"/>
<keyword evidence="1" id="KW-0732">Signal</keyword>
<accession>A0A098GCZ5</accession>